<accession>E0Y0L8</accession>
<dbReference type="NCBIfam" id="TIGR04183">
    <property type="entry name" value="Por_Secre_tail"/>
    <property type="match status" value="1"/>
</dbReference>
<evidence type="ECO:0000313" key="2">
    <source>
        <dbReference type="EMBL" id="ADI20209.1"/>
    </source>
</evidence>
<dbReference type="SUPFAM" id="SSF69318">
    <property type="entry name" value="Integrin alpha N-terminal domain"/>
    <property type="match status" value="3"/>
</dbReference>
<name>E0Y0L8_9SPHI</name>
<proteinExistence type="predicted"/>
<sequence>MRRTSILPLVFLLFGLLSYGQSNRLNFNWSAGPTVNVGGYSIPYPFLGGVDLPQWSKVDLNLDGVEDLVAFDRQGGRWITFIAENGNWVGKPEYASLLPAVKNWALFRDYNCDGKKDLFAYVLGGMGVWENTSTTDSVSFTWALNTNYLTTSAGATTTNLYNFNSDIPAISDIDGDGDLDVLTFGQSATVNWHEGLTACGLDFTLNTTCWGRFEENLSSNDLTLNGCAGVQKLEFSQKTSGGMHAGSSLLALNLNGDTLQDILIGDVSFTNLVAAYNGGHIDSAFMVTKDTLYPLVQPTAIEYFPAAFYEDVDFDSIPDLIVSPNLNGSQNTKNNWLYPNNGTLNNPSWGTLDSAFLVSDMLDIGSAAKPALVDIDFDGDLDLVVGGKGLYTAPSTYESRMLLYKNTGTNTAPAFTLTDTDLANAGYNNLGASLSPAFGDLDGDFDPDMIVGTETGELFYYENTGSFTAHSFTYRGDLQSIDVGNFATPALGDIDGDGDLDLLIGNELGAIAYYENTGSMPSAFTLVDATWAGIDMTSPQAPDGYAAPAFVYGQDTTLLIGSESLGVVQKDSLRTIMSGATALDLVLGGGTTTSASREETPFGGSKRNGRTQIVFSKDELMNAGGIYGQIKTIGFELGTNTSLYLTQGFDIKMTHVSDTAQTTFIIQNLQTVYSGIRVMTTGWNDIALDVPFTWNGTDHLLVEICFSKHAQTGDIPVQLQSTSFSSMRFGDVTGWNGITNDGCQMPYGGRISKRPNMRFNLRPTLRNADTHFLASGSRLHPAVGDLNADGYPDVILGNMSGGLHYFQGKAFNDISIEETASIPVKCLLYPNPTRGSFQFECTDPRITTAQIYSIEGRLLGEVTAGTKNSIPLAEGMYLVVFQMENGSPNVERLIVQ</sequence>
<dbReference type="Gene3D" id="2.130.10.130">
    <property type="entry name" value="Integrin alpha, N-terminal"/>
    <property type="match status" value="2"/>
</dbReference>
<dbReference type="InterPro" id="IPR013517">
    <property type="entry name" value="FG-GAP"/>
</dbReference>
<dbReference type="Pfam" id="PF01839">
    <property type="entry name" value="FG-GAP"/>
    <property type="match status" value="1"/>
</dbReference>
<keyword evidence="1" id="KW-0732">Signal</keyword>
<dbReference type="Pfam" id="PF13517">
    <property type="entry name" value="FG-GAP_3"/>
    <property type="match status" value="1"/>
</dbReference>
<evidence type="ECO:0008006" key="3">
    <source>
        <dbReference type="Google" id="ProtNLM"/>
    </source>
</evidence>
<dbReference type="AlphaFoldDB" id="E0Y0L8"/>
<dbReference type="InterPro" id="IPR028994">
    <property type="entry name" value="Integrin_alpha_N"/>
</dbReference>
<dbReference type="PANTHER" id="PTHR44103:SF1">
    <property type="entry name" value="PROPROTEIN CONVERTASE P"/>
    <property type="match status" value="1"/>
</dbReference>
<dbReference type="EMBL" id="GU474939">
    <property type="protein sequence ID" value="ADI20209.1"/>
    <property type="molecule type" value="Genomic_DNA"/>
</dbReference>
<organism evidence="2">
    <name type="scientific">uncultured Sphingobacterium sp. EB080_L08E11</name>
    <dbReference type="NCBI Taxonomy" id="710992"/>
    <lineage>
        <taxon>Bacteria</taxon>
        <taxon>Pseudomonadati</taxon>
        <taxon>Bacteroidota</taxon>
        <taxon>Sphingobacteriia</taxon>
        <taxon>Sphingobacteriales</taxon>
        <taxon>Sphingobacteriaceae</taxon>
        <taxon>Sphingobacterium</taxon>
        <taxon>environmental samples</taxon>
    </lineage>
</organism>
<dbReference type="InterPro" id="IPR026444">
    <property type="entry name" value="Secre_tail"/>
</dbReference>
<protein>
    <recommendedName>
        <fullName evidence="3">Secretion system C-terminal sorting domain-containing protein</fullName>
    </recommendedName>
</protein>
<dbReference type="PANTHER" id="PTHR44103">
    <property type="entry name" value="PROPROTEIN CONVERTASE P"/>
    <property type="match status" value="1"/>
</dbReference>
<reference evidence="2" key="1">
    <citation type="journal article" date="2011" name="Environ. Microbiol.">
        <title>Time-series analyses of Monterey Bay coastal microbial picoplankton using a 'genome proxy' microarray.</title>
        <authorList>
            <person name="Rich V.I."/>
            <person name="Pham V.D."/>
            <person name="Eppley J."/>
            <person name="Shi Y."/>
            <person name="DeLong E.F."/>
        </authorList>
    </citation>
    <scope>NUCLEOTIDE SEQUENCE</scope>
</reference>
<evidence type="ECO:0000256" key="1">
    <source>
        <dbReference type="ARBA" id="ARBA00022729"/>
    </source>
</evidence>